<feature type="compositionally biased region" description="Basic and acidic residues" evidence="1">
    <location>
        <begin position="271"/>
        <end position="291"/>
    </location>
</feature>
<organism evidence="2 3">
    <name type="scientific">Tahibacter amnicola</name>
    <dbReference type="NCBI Taxonomy" id="2976241"/>
    <lineage>
        <taxon>Bacteria</taxon>
        <taxon>Pseudomonadati</taxon>
        <taxon>Pseudomonadota</taxon>
        <taxon>Gammaproteobacteria</taxon>
        <taxon>Lysobacterales</taxon>
        <taxon>Rhodanobacteraceae</taxon>
        <taxon>Tahibacter</taxon>
    </lineage>
</organism>
<dbReference type="Gene3D" id="2.60.120.560">
    <property type="entry name" value="Exo-inulinase, domain 1"/>
    <property type="match status" value="1"/>
</dbReference>
<name>A0ABY6BER8_9GAMM</name>
<gene>
    <name evidence="2" type="ORF">N4264_25380</name>
</gene>
<proteinExistence type="predicted"/>
<sequence length="409" mass="43117">MTPPASDANPARPEESPDSCVLRYIDGTVPSLETAMNPIRILFCASLSLVAATSALASQVILRDNFSDASTGWMNKNASRSKDLGFAVYTDSGKYQMTPVRDNTYGLVPAPRQADGDNVRIETDLFLYAGLGKGAGGVACRAKDMNNFYAFIARGDAVVAIVRVSNGKGEVLAQGTVKSVMAGSVDTRLTVECKDDQLRLSATNGSRIEATDSTLRGGTSGLLVYGEQMAGTSASFDNFVLTDLGGGTPAGGATRAAASDDARPAPAPSRPADRSGEVDFGVRGRASGRDDMPAKVRELREGELLVVVDEGNFRGEGVIAVKQNGSLGVVQQWNTGGPSGMNLYFNHSGDSFYVTLRTGPDRGSGVSSWDVQINETTGRGHCKRMDVYDARRGSLTVWSAKGERLCSAG</sequence>
<evidence type="ECO:0000313" key="3">
    <source>
        <dbReference type="Proteomes" id="UP001064632"/>
    </source>
</evidence>
<dbReference type="RefSeq" id="WP_261694984.1">
    <property type="nucleotide sequence ID" value="NZ_CP104694.1"/>
</dbReference>
<feature type="region of interest" description="Disordered" evidence="1">
    <location>
        <begin position="250"/>
        <end position="291"/>
    </location>
</feature>
<protein>
    <submittedName>
        <fullName evidence="2">Uncharacterized protein</fullName>
    </submittedName>
</protein>
<accession>A0ABY6BER8</accession>
<evidence type="ECO:0000256" key="1">
    <source>
        <dbReference type="SAM" id="MobiDB-lite"/>
    </source>
</evidence>
<dbReference type="EMBL" id="CP104694">
    <property type="protein sequence ID" value="UXI68017.1"/>
    <property type="molecule type" value="Genomic_DNA"/>
</dbReference>
<dbReference type="Proteomes" id="UP001064632">
    <property type="component" value="Chromosome"/>
</dbReference>
<keyword evidence="3" id="KW-1185">Reference proteome</keyword>
<evidence type="ECO:0000313" key="2">
    <source>
        <dbReference type="EMBL" id="UXI68017.1"/>
    </source>
</evidence>
<reference evidence="2" key="1">
    <citation type="submission" date="2022-09" db="EMBL/GenBank/DDBJ databases">
        <title>Tahibacter sp. nov., isolated from a fresh water.</title>
        <authorList>
            <person name="Baek J.H."/>
            <person name="Lee J.K."/>
            <person name="Kim J.M."/>
            <person name="Jeon C.O."/>
        </authorList>
    </citation>
    <scope>NUCLEOTIDE SEQUENCE</scope>
    <source>
        <strain evidence="2">W38</strain>
    </source>
</reference>